<name>A0ABQ0JH58_9VIBR</name>
<keyword evidence="3 6" id="KW-0812">Transmembrane</keyword>
<organism evidence="7 8">
    <name type="scientific">Vibrio variabilis</name>
    <dbReference type="NCBI Taxonomy" id="990271"/>
    <lineage>
        <taxon>Bacteria</taxon>
        <taxon>Pseudomonadati</taxon>
        <taxon>Pseudomonadota</taxon>
        <taxon>Gammaproteobacteria</taxon>
        <taxon>Vibrionales</taxon>
        <taxon>Vibrionaceae</taxon>
        <taxon>Vibrio</taxon>
    </lineage>
</organism>
<keyword evidence="4 6" id="KW-1133">Transmembrane helix</keyword>
<evidence type="ECO:0000256" key="4">
    <source>
        <dbReference type="ARBA" id="ARBA00022989"/>
    </source>
</evidence>
<dbReference type="EMBL" id="BBMS01000031">
    <property type="protein sequence ID" value="GAL27620.1"/>
    <property type="molecule type" value="Genomic_DNA"/>
</dbReference>
<dbReference type="Proteomes" id="UP000029223">
    <property type="component" value="Unassembled WGS sequence"/>
</dbReference>
<feature type="transmembrane region" description="Helical" evidence="6">
    <location>
        <begin position="63"/>
        <end position="83"/>
    </location>
</feature>
<sequence length="198" mass="21602">MLDMIIYALGVMYTPGPVNAICLNSGIQKQSSILSFSFGVAIAMFALFSIVSLIGETLMNETFLQWTAILGATYILWLAYKIFVSQVSNAELKSRQSISLRDGLMLQLLNPKGITVALPIATVQFPSAGITGGYIFIWCAILALLAFGAPTIYYIAGHLIGKKINETGFLFVMNKLMAVLLLFVGLKMALPTILNFLY</sequence>
<proteinExistence type="predicted"/>
<keyword evidence="5 6" id="KW-0472">Membrane</keyword>
<feature type="transmembrane region" description="Helical" evidence="6">
    <location>
        <begin position="135"/>
        <end position="156"/>
    </location>
</feature>
<protein>
    <submittedName>
        <fullName evidence="7">Transporter LysE family</fullName>
    </submittedName>
</protein>
<keyword evidence="8" id="KW-1185">Reference proteome</keyword>
<comment type="subcellular location">
    <subcellularLocation>
        <location evidence="1">Cell membrane</location>
        <topology evidence="1">Multi-pass membrane protein</topology>
    </subcellularLocation>
</comment>
<evidence type="ECO:0000256" key="6">
    <source>
        <dbReference type="SAM" id="Phobius"/>
    </source>
</evidence>
<comment type="caution">
    <text evidence="7">The sequence shown here is derived from an EMBL/GenBank/DDBJ whole genome shotgun (WGS) entry which is preliminary data.</text>
</comment>
<keyword evidence="2" id="KW-1003">Cell membrane</keyword>
<evidence type="ECO:0000313" key="8">
    <source>
        <dbReference type="Proteomes" id="UP000029223"/>
    </source>
</evidence>
<feature type="transmembrane region" description="Helical" evidence="6">
    <location>
        <begin position="168"/>
        <end position="190"/>
    </location>
</feature>
<dbReference type="PANTHER" id="PTHR30086">
    <property type="entry name" value="ARGININE EXPORTER PROTEIN ARGO"/>
    <property type="match status" value="1"/>
</dbReference>
<evidence type="ECO:0000256" key="1">
    <source>
        <dbReference type="ARBA" id="ARBA00004651"/>
    </source>
</evidence>
<evidence type="ECO:0000313" key="7">
    <source>
        <dbReference type="EMBL" id="GAL27620.1"/>
    </source>
</evidence>
<feature type="transmembrane region" description="Helical" evidence="6">
    <location>
        <begin position="6"/>
        <end position="26"/>
    </location>
</feature>
<evidence type="ECO:0000256" key="3">
    <source>
        <dbReference type="ARBA" id="ARBA00022692"/>
    </source>
</evidence>
<evidence type="ECO:0000256" key="2">
    <source>
        <dbReference type="ARBA" id="ARBA00022475"/>
    </source>
</evidence>
<dbReference type="PANTHER" id="PTHR30086:SF20">
    <property type="entry name" value="ARGININE EXPORTER PROTEIN ARGO-RELATED"/>
    <property type="match status" value="1"/>
</dbReference>
<dbReference type="Pfam" id="PF01810">
    <property type="entry name" value="LysE"/>
    <property type="match status" value="1"/>
</dbReference>
<reference evidence="8" key="1">
    <citation type="submission" date="2014-09" db="EMBL/GenBank/DDBJ databases">
        <title>Vibrio variabilis JCM 19239. (C206) whole genome shotgun sequence.</title>
        <authorList>
            <person name="Sawabe T."/>
            <person name="Meirelles P."/>
            <person name="Nakanishi M."/>
            <person name="Sayaka M."/>
            <person name="Hattori M."/>
            <person name="Ohkuma M."/>
        </authorList>
    </citation>
    <scope>NUCLEOTIDE SEQUENCE [LARGE SCALE GENOMIC DNA]</scope>
    <source>
        <strain evidence="8">JCM 19239</strain>
    </source>
</reference>
<feature type="transmembrane region" description="Helical" evidence="6">
    <location>
        <begin position="104"/>
        <end position="123"/>
    </location>
</feature>
<evidence type="ECO:0000256" key="5">
    <source>
        <dbReference type="ARBA" id="ARBA00023136"/>
    </source>
</evidence>
<feature type="transmembrane region" description="Helical" evidence="6">
    <location>
        <begin position="33"/>
        <end position="51"/>
    </location>
</feature>
<gene>
    <name evidence="7" type="ORF">JCM19239_1042</name>
</gene>
<dbReference type="InterPro" id="IPR001123">
    <property type="entry name" value="LeuE-type"/>
</dbReference>
<accession>A0ABQ0JH58</accession>